<dbReference type="InterPro" id="IPR006015">
    <property type="entry name" value="Universal_stress_UspA"/>
</dbReference>
<comment type="similarity">
    <text evidence="1 2">Belongs to the universal stress protein A family.</text>
</comment>
<dbReference type="GO" id="GO:0005737">
    <property type="term" value="C:cytoplasm"/>
    <property type="evidence" value="ECO:0007669"/>
    <property type="project" value="UniProtKB-SubCell"/>
</dbReference>
<evidence type="ECO:0000259" key="4">
    <source>
        <dbReference type="Pfam" id="PF00582"/>
    </source>
</evidence>
<reference evidence="5 6" key="1">
    <citation type="submission" date="2016-11" db="EMBL/GenBank/DDBJ databases">
        <authorList>
            <person name="Jaros S."/>
            <person name="Januszkiewicz K."/>
            <person name="Wedrychowicz H."/>
        </authorList>
    </citation>
    <scope>NUCLEOTIDE SEQUENCE [LARGE SCALE GENOMIC DNA]</scope>
    <source>
        <strain evidence="5 6">DSM 14828</strain>
    </source>
</reference>
<protein>
    <recommendedName>
        <fullName evidence="2">Universal stress protein</fullName>
    </recommendedName>
</protein>
<dbReference type="EMBL" id="FQTU01000014">
    <property type="protein sequence ID" value="SHF08802.1"/>
    <property type="molecule type" value="Genomic_DNA"/>
</dbReference>
<evidence type="ECO:0000256" key="3">
    <source>
        <dbReference type="SAM" id="Coils"/>
    </source>
</evidence>
<evidence type="ECO:0000256" key="2">
    <source>
        <dbReference type="PIRNR" id="PIRNR006276"/>
    </source>
</evidence>
<sequence length="145" mass="15667">MKKILIPVDGSDYSKKAVKKGAEVAKAFNSEVILLNVLDLKFAIPGQATVKFSSAFDVLMDKSRESSKKILEEAKELLKDAAKDVKTEIIEGDSSISIIKYIEKNDIDLIIMGSQGVSGGLKGLLIGSVTNRVLHNTHVPVLVVT</sequence>
<comment type="subcellular location">
    <subcellularLocation>
        <location evidence="2">Cytoplasm</location>
    </subcellularLocation>
</comment>
<dbReference type="PIRSF" id="PIRSF006276">
    <property type="entry name" value="UspA"/>
    <property type="match status" value="1"/>
</dbReference>
<feature type="domain" description="UspA" evidence="4">
    <location>
        <begin position="1"/>
        <end position="144"/>
    </location>
</feature>
<evidence type="ECO:0000256" key="1">
    <source>
        <dbReference type="ARBA" id="ARBA00008791"/>
    </source>
</evidence>
<dbReference type="InterPro" id="IPR014729">
    <property type="entry name" value="Rossmann-like_a/b/a_fold"/>
</dbReference>
<evidence type="ECO:0000313" key="6">
    <source>
        <dbReference type="Proteomes" id="UP000184251"/>
    </source>
</evidence>
<accession>A0A1M4YTL9</accession>
<keyword evidence="6" id="KW-1185">Reference proteome</keyword>
<organism evidence="5 6">
    <name type="scientific">Alkalibacter saccharofermentans DSM 14828</name>
    <dbReference type="NCBI Taxonomy" id="1120975"/>
    <lineage>
        <taxon>Bacteria</taxon>
        <taxon>Bacillati</taxon>
        <taxon>Bacillota</taxon>
        <taxon>Clostridia</taxon>
        <taxon>Eubacteriales</taxon>
        <taxon>Eubacteriaceae</taxon>
        <taxon>Alkalibacter</taxon>
    </lineage>
</organism>
<dbReference type="STRING" id="1120975.SAMN02746064_01840"/>
<dbReference type="CDD" id="cd00293">
    <property type="entry name" value="USP-like"/>
    <property type="match status" value="1"/>
</dbReference>
<dbReference type="Proteomes" id="UP000184251">
    <property type="component" value="Unassembled WGS sequence"/>
</dbReference>
<name>A0A1M4YTL9_9FIRM</name>
<keyword evidence="3" id="KW-0175">Coiled coil</keyword>
<dbReference type="Gene3D" id="3.40.50.620">
    <property type="entry name" value="HUPs"/>
    <property type="match status" value="1"/>
</dbReference>
<proteinExistence type="inferred from homology"/>
<gene>
    <name evidence="5" type="ORF">SAMN02746064_01840</name>
</gene>
<evidence type="ECO:0000313" key="5">
    <source>
        <dbReference type="EMBL" id="SHF08802.1"/>
    </source>
</evidence>
<dbReference type="AlphaFoldDB" id="A0A1M4YTL9"/>
<dbReference type="PANTHER" id="PTHR46268">
    <property type="entry name" value="STRESS RESPONSE PROTEIN NHAX"/>
    <property type="match status" value="1"/>
</dbReference>
<dbReference type="SUPFAM" id="SSF52402">
    <property type="entry name" value="Adenine nucleotide alpha hydrolases-like"/>
    <property type="match status" value="1"/>
</dbReference>
<dbReference type="RefSeq" id="WP_073271292.1">
    <property type="nucleotide sequence ID" value="NZ_FQTU01000014.1"/>
</dbReference>
<dbReference type="PRINTS" id="PR01438">
    <property type="entry name" value="UNVRSLSTRESS"/>
</dbReference>
<dbReference type="InterPro" id="IPR006016">
    <property type="entry name" value="UspA"/>
</dbReference>
<feature type="coiled-coil region" evidence="3">
    <location>
        <begin position="64"/>
        <end position="91"/>
    </location>
</feature>
<keyword evidence="2" id="KW-0963">Cytoplasm</keyword>
<dbReference type="Pfam" id="PF00582">
    <property type="entry name" value="Usp"/>
    <property type="match status" value="1"/>
</dbReference>
<dbReference type="OrthoDB" id="9794782at2"/>
<dbReference type="PANTHER" id="PTHR46268:SF6">
    <property type="entry name" value="UNIVERSAL STRESS PROTEIN UP12"/>
    <property type="match status" value="1"/>
</dbReference>